<keyword evidence="3" id="KW-0804">Transcription</keyword>
<proteinExistence type="predicted"/>
<dbReference type="PROSITE" id="PS50043">
    <property type="entry name" value="HTH_LUXR_2"/>
    <property type="match status" value="1"/>
</dbReference>
<dbReference type="AlphaFoldDB" id="A0A3Q8XMY2"/>
<keyword evidence="2" id="KW-0238">DNA-binding</keyword>
<dbReference type="SUPFAM" id="SSF46894">
    <property type="entry name" value="C-terminal effector domain of the bipartite response regulators"/>
    <property type="match status" value="1"/>
</dbReference>
<gene>
    <name evidence="5" type="ORF">D5400_00585</name>
</gene>
<dbReference type="CDD" id="cd06170">
    <property type="entry name" value="LuxR_C_like"/>
    <property type="match status" value="1"/>
</dbReference>
<accession>A0A3Q8XMY2</accession>
<dbReference type="Pfam" id="PF00196">
    <property type="entry name" value="GerE"/>
    <property type="match status" value="1"/>
</dbReference>
<evidence type="ECO:0000256" key="1">
    <source>
        <dbReference type="ARBA" id="ARBA00023015"/>
    </source>
</evidence>
<dbReference type="KEGG" id="abaw:D5400_00585"/>
<evidence type="ECO:0000313" key="5">
    <source>
        <dbReference type="EMBL" id="AZN69962.1"/>
    </source>
</evidence>
<dbReference type="SMART" id="SM00421">
    <property type="entry name" value="HTH_LUXR"/>
    <property type="match status" value="1"/>
</dbReference>
<dbReference type="EMBL" id="CP032509">
    <property type="protein sequence ID" value="AZN69962.1"/>
    <property type="molecule type" value="Genomic_DNA"/>
</dbReference>
<keyword evidence="1" id="KW-0805">Transcription regulation</keyword>
<dbReference type="RefSeq" id="WP_205665500.1">
    <property type="nucleotide sequence ID" value="NZ_CP032509.1"/>
</dbReference>
<dbReference type="Gene3D" id="3.30.450.80">
    <property type="entry name" value="Transcription factor LuxR-like, autoinducer-binding domain"/>
    <property type="match status" value="1"/>
</dbReference>
<dbReference type="InterPro" id="IPR016032">
    <property type="entry name" value="Sig_transdc_resp-reg_C-effctor"/>
</dbReference>
<dbReference type="Gene3D" id="1.10.10.10">
    <property type="entry name" value="Winged helix-like DNA-binding domain superfamily/Winged helix DNA-binding domain"/>
    <property type="match status" value="1"/>
</dbReference>
<keyword evidence="6" id="KW-1185">Reference proteome</keyword>
<organism evidence="5 6">
    <name type="scientific">Georhizobium profundi</name>
    <dbReference type="NCBI Taxonomy" id="2341112"/>
    <lineage>
        <taxon>Bacteria</taxon>
        <taxon>Pseudomonadati</taxon>
        <taxon>Pseudomonadota</taxon>
        <taxon>Alphaproteobacteria</taxon>
        <taxon>Hyphomicrobiales</taxon>
        <taxon>Rhizobiaceae</taxon>
        <taxon>Georhizobium</taxon>
    </lineage>
</organism>
<dbReference type="PANTHER" id="PTHR44688">
    <property type="entry name" value="DNA-BINDING TRANSCRIPTIONAL ACTIVATOR DEVR_DOSR"/>
    <property type="match status" value="1"/>
</dbReference>
<feature type="domain" description="HTH luxR-type" evidence="4">
    <location>
        <begin position="172"/>
        <end position="237"/>
    </location>
</feature>
<dbReference type="InterPro" id="IPR036693">
    <property type="entry name" value="TF_LuxR_autoind-bd_dom_sf"/>
</dbReference>
<dbReference type="Proteomes" id="UP000268192">
    <property type="component" value="Chromosome"/>
</dbReference>
<dbReference type="GO" id="GO:0003677">
    <property type="term" value="F:DNA binding"/>
    <property type="evidence" value="ECO:0007669"/>
    <property type="project" value="UniProtKB-KW"/>
</dbReference>
<dbReference type="SUPFAM" id="SSF75516">
    <property type="entry name" value="Pheromone-binding domain of LuxR-like quorum-sensing transcription factors"/>
    <property type="match status" value="1"/>
</dbReference>
<dbReference type="PANTHER" id="PTHR44688:SF16">
    <property type="entry name" value="DNA-BINDING TRANSCRIPTIONAL ACTIVATOR DEVR_DOSR"/>
    <property type="match status" value="1"/>
</dbReference>
<evidence type="ECO:0000256" key="3">
    <source>
        <dbReference type="ARBA" id="ARBA00023163"/>
    </source>
</evidence>
<dbReference type="PRINTS" id="PR00038">
    <property type="entry name" value="HTHLUXR"/>
</dbReference>
<dbReference type="InterPro" id="IPR036388">
    <property type="entry name" value="WH-like_DNA-bd_sf"/>
</dbReference>
<dbReference type="Pfam" id="PF03472">
    <property type="entry name" value="Autoind_bind"/>
    <property type="match status" value="1"/>
</dbReference>
<evidence type="ECO:0000313" key="6">
    <source>
        <dbReference type="Proteomes" id="UP000268192"/>
    </source>
</evidence>
<dbReference type="InterPro" id="IPR000792">
    <property type="entry name" value="Tscrpt_reg_LuxR_C"/>
</dbReference>
<reference evidence="5 6" key="1">
    <citation type="submission" date="2018-09" db="EMBL/GenBank/DDBJ databases">
        <title>Marinorhizobium profundi gen. nov., sp. nov., isolated from a deep-sea sediment sample from the New Britain Trench and proposal of Marinorhizobiaceae fam. nov. in the order Rhizobiales of the class Alphaproteobacteria.</title>
        <authorList>
            <person name="Cao J."/>
        </authorList>
    </citation>
    <scope>NUCLEOTIDE SEQUENCE [LARGE SCALE GENOMIC DNA]</scope>
    <source>
        <strain evidence="5 6">WS11</strain>
    </source>
</reference>
<protein>
    <submittedName>
        <fullName evidence="5">LuxR family transcriptional regulator</fullName>
    </submittedName>
</protein>
<dbReference type="GO" id="GO:0006355">
    <property type="term" value="P:regulation of DNA-templated transcription"/>
    <property type="evidence" value="ECO:0007669"/>
    <property type="project" value="InterPro"/>
</dbReference>
<evidence type="ECO:0000256" key="2">
    <source>
        <dbReference type="ARBA" id="ARBA00023125"/>
    </source>
</evidence>
<evidence type="ECO:0000259" key="4">
    <source>
        <dbReference type="PROSITE" id="PS50043"/>
    </source>
</evidence>
<dbReference type="InterPro" id="IPR005143">
    <property type="entry name" value="TF_LuxR_autoind-bd_dom"/>
</dbReference>
<sequence length="240" mass="26876">MNLGISSASDMPAVMGDMQTPYDLLRLLRSKTQEYGFAYFTVLKLPAVGEAKIGALSELSNWPAELTRTYDERKVGSSSPILKRLSQSAMCFQYTLDELPHLETGKRPSVVDLFRKFDMVRWAYFPVHCPSYGTGAIGYSGQRDELDMQEMGELQLVSTGIFDQLAKLRGTRDEEKPRLTERERECLRWTAEGKTSFEIGKIIGISEHTVNYYLNTASGKLKSTNRVQAVAVALRSGLLG</sequence>
<name>A0A3Q8XMY2_9HYPH</name>